<evidence type="ECO:0008006" key="4">
    <source>
        <dbReference type="Google" id="ProtNLM"/>
    </source>
</evidence>
<dbReference type="PROSITE" id="PS51257">
    <property type="entry name" value="PROKAR_LIPOPROTEIN"/>
    <property type="match status" value="1"/>
</dbReference>
<accession>B0BNV9</accession>
<evidence type="ECO:0000256" key="1">
    <source>
        <dbReference type="SAM" id="MobiDB-lite"/>
    </source>
</evidence>
<evidence type="ECO:0000313" key="2">
    <source>
        <dbReference type="EMBL" id="ABY69244.1"/>
    </source>
</evidence>
<name>B0BNV9_ACTPJ</name>
<dbReference type="KEGG" id="apj:APJL_0675"/>
<proteinExistence type="predicted"/>
<reference evidence="2 3" key="1">
    <citation type="journal article" date="2008" name="PLoS ONE">
        <title>Genome biology of Actinobacillus pleuropneumoniae JL03, an isolate of serotype 3 prevalent in China.</title>
        <authorList>
            <person name="Xu Z."/>
            <person name="Zhou Y."/>
            <person name="Li L."/>
            <person name="Zhou R."/>
            <person name="Xiao S."/>
            <person name="Wan Y."/>
            <person name="Zhang S."/>
            <person name="Wang K."/>
            <person name="Li W."/>
            <person name="Li L."/>
            <person name="Jin H."/>
            <person name="Kang M."/>
            <person name="Dalai B."/>
            <person name="Li T."/>
            <person name="Liu L."/>
            <person name="Cheng Y."/>
            <person name="Zhang L."/>
            <person name="Xu T."/>
            <person name="Zheng H."/>
            <person name="Pu S."/>
            <person name="Wang B."/>
            <person name="Gu W."/>
            <person name="Zhang X.L."/>
            <person name="Zhu G.-F."/>
            <person name="Wang S."/>
            <person name="Zhao G.-P."/>
            <person name="Chen H."/>
        </authorList>
    </citation>
    <scope>NUCLEOTIDE SEQUENCE [LARGE SCALE GENOMIC DNA]</scope>
    <source>
        <strain evidence="2 3">JL03</strain>
    </source>
</reference>
<sequence>MIISGQKRPLFYTIRGNMKKVILLVASILAISACSQSKNVYFNGAEGSNSGIKYESTTKEFSLN</sequence>
<dbReference type="EMBL" id="CP000687">
    <property type="protein sequence ID" value="ABY69244.1"/>
    <property type="molecule type" value="Genomic_DNA"/>
</dbReference>
<gene>
    <name evidence="2" type="ordered locus">APJL_0675</name>
</gene>
<evidence type="ECO:0000313" key="3">
    <source>
        <dbReference type="Proteomes" id="UP000008547"/>
    </source>
</evidence>
<feature type="region of interest" description="Disordered" evidence="1">
    <location>
        <begin position="45"/>
        <end position="64"/>
    </location>
</feature>
<dbReference type="Proteomes" id="UP000008547">
    <property type="component" value="Chromosome"/>
</dbReference>
<protein>
    <recommendedName>
        <fullName evidence="4">Lipoprotein</fullName>
    </recommendedName>
</protein>
<organism evidence="2 3">
    <name type="scientific">Actinobacillus pleuropneumoniae serotype 3 (strain JL03)</name>
    <dbReference type="NCBI Taxonomy" id="434271"/>
    <lineage>
        <taxon>Bacteria</taxon>
        <taxon>Pseudomonadati</taxon>
        <taxon>Pseudomonadota</taxon>
        <taxon>Gammaproteobacteria</taxon>
        <taxon>Pasteurellales</taxon>
        <taxon>Pasteurellaceae</taxon>
        <taxon>Actinobacillus</taxon>
    </lineage>
</organism>
<dbReference type="HOGENOM" id="CLU_206933_0_0_6"/>
<dbReference type="AlphaFoldDB" id="B0BNV9"/>